<organism evidence="1 2">
    <name type="scientific">Nitrobacter vulgaris</name>
    <dbReference type="NCBI Taxonomy" id="29421"/>
    <lineage>
        <taxon>Bacteria</taxon>
        <taxon>Pseudomonadati</taxon>
        <taxon>Pseudomonadota</taxon>
        <taxon>Alphaproteobacteria</taxon>
        <taxon>Hyphomicrobiales</taxon>
        <taxon>Nitrobacteraceae</taxon>
        <taxon>Nitrobacter</taxon>
    </lineage>
</organism>
<protein>
    <submittedName>
        <fullName evidence="1">Uncharacterized protein</fullName>
    </submittedName>
</protein>
<proteinExistence type="predicted"/>
<dbReference type="AlphaFoldDB" id="A0A1V4I1W3"/>
<gene>
    <name evidence="1" type="ORF">B2M20_02610</name>
</gene>
<reference evidence="1 2" key="1">
    <citation type="submission" date="2017-02" db="EMBL/GenBank/DDBJ databases">
        <title>Genome sequence of the nitrite-oxidizing bacterium Nitrobacter vulgaris strain Ab1.</title>
        <authorList>
            <person name="Mellbye B.L."/>
            <person name="Davis E.W."/>
            <person name="Spieck E."/>
            <person name="Chang J.H."/>
            <person name="Bottomley P.J."/>
            <person name="Sayavedra-Soto L.A."/>
        </authorList>
    </citation>
    <scope>NUCLEOTIDE SEQUENCE [LARGE SCALE GENOMIC DNA]</scope>
    <source>
        <strain evidence="1 2">Ab1</strain>
    </source>
</reference>
<accession>A0A1V4I1W3</accession>
<evidence type="ECO:0000313" key="1">
    <source>
        <dbReference type="EMBL" id="OPH84193.1"/>
    </source>
</evidence>
<evidence type="ECO:0000313" key="2">
    <source>
        <dbReference type="Proteomes" id="UP000189940"/>
    </source>
</evidence>
<dbReference type="Proteomes" id="UP000189940">
    <property type="component" value="Unassembled WGS sequence"/>
</dbReference>
<name>A0A1V4I1W3_NITVU</name>
<keyword evidence="2" id="KW-1185">Reference proteome</keyword>
<comment type="caution">
    <text evidence="1">The sequence shown here is derived from an EMBL/GenBank/DDBJ whole genome shotgun (WGS) entry which is preliminary data.</text>
</comment>
<sequence>MNKRRRAFPSSTLGLIPQLLTRFRKAVYIALVHKANVAVEEVITFQALTRMTVRIPLSPPYQIENIKEY</sequence>
<dbReference type="EMBL" id="MWPQ01000006">
    <property type="protein sequence ID" value="OPH84193.1"/>
    <property type="molecule type" value="Genomic_DNA"/>
</dbReference>